<gene>
    <name evidence="1" type="ORF">PI95_009085</name>
</gene>
<accession>A0A846H7X6</accession>
<organism evidence="1 2">
    <name type="scientific">Hassallia byssoidea VB512170</name>
    <dbReference type="NCBI Taxonomy" id="1304833"/>
    <lineage>
        <taxon>Bacteria</taxon>
        <taxon>Bacillati</taxon>
        <taxon>Cyanobacteriota</taxon>
        <taxon>Cyanophyceae</taxon>
        <taxon>Nostocales</taxon>
        <taxon>Tolypothrichaceae</taxon>
        <taxon>Hassallia</taxon>
    </lineage>
</organism>
<dbReference type="Gene3D" id="3.80.10.10">
    <property type="entry name" value="Ribonuclease Inhibitor"/>
    <property type="match status" value="1"/>
</dbReference>
<reference evidence="1 2" key="1">
    <citation type="journal article" date="2015" name="Genome Announc.">
        <title>Draft Genome Sequence of Cyanobacterium Hassallia byssoidea Strain VB512170, Isolated from Monuments in India.</title>
        <authorList>
            <person name="Singh D."/>
            <person name="Chandrababunaidu M.M."/>
            <person name="Panda A."/>
            <person name="Sen D."/>
            <person name="Bhattacharyya S."/>
            <person name="Adhikary S.P."/>
            <person name="Tripathy S."/>
        </authorList>
    </citation>
    <scope>NUCLEOTIDE SEQUENCE [LARGE SCALE GENOMIC DNA]</scope>
    <source>
        <strain evidence="1 2">VB512170</strain>
    </source>
</reference>
<comment type="caution">
    <text evidence="1">The sequence shown here is derived from an EMBL/GenBank/DDBJ whole genome shotgun (WGS) entry which is preliminary data.</text>
</comment>
<dbReference type="AlphaFoldDB" id="A0A846H7X6"/>
<keyword evidence="2" id="KW-1185">Reference proteome</keyword>
<evidence type="ECO:0000313" key="1">
    <source>
        <dbReference type="EMBL" id="NEU72720.1"/>
    </source>
</evidence>
<dbReference type="Proteomes" id="UP000031549">
    <property type="component" value="Unassembled WGS sequence"/>
</dbReference>
<dbReference type="EMBL" id="JTCM02000013">
    <property type="protein sequence ID" value="NEU72720.1"/>
    <property type="molecule type" value="Genomic_DNA"/>
</dbReference>
<protein>
    <submittedName>
        <fullName evidence="1">HEAT repeat domain-containing protein</fullName>
    </submittedName>
</protein>
<dbReference type="SUPFAM" id="SSF52047">
    <property type="entry name" value="RNI-like"/>
    <property type="match status" value="1"/>
</dbReference>
<dbReference type="RefSeq" id="WP_052325840.1">
    <property type="nucleotide sequence ID" value="NZ_JTCM02000013.1"/>
</dbReference>
<evidence type="ECO:0000313" key="2">
    <source>
        <dbReference type="Proteomes" id="UP000031549"/>
    </source>
</evidence>
<sequence>MNNNPNQPKEFDFFIKLQDWKAKEFNPPVGITDPVGTAYIVNIEQLKLLLQDPHASKVEALICQLWAYEHNYNVQFYTFVNTLSDAYERLTNLKALFIGDGEECPYMNSWLELGEITPILKAFPYLEVLQVRGGWGLQVRPLQHESLKTLVVETGLMFIEPDTINQICSLNLPGLEYLELWLGGCHRYGDDVGTEHLLPILAGKVFPSLKYLGLRSSDYSDNIAFCLAELPTVIEHLAILDLSMGTLTDEGAEALLNFPPVNQLHTLNVSLNQLSVNMIQKFSQLNCHVIAEPQDDEEERYCALYE</sequence>
<dbReference type="InterPro" id="IPR032675">
    <property type="entry name" value="LRR_dom_sf"/>
</dbReference>
<name>A0A846H7X6_9CYAN</name>
<proteinExistence type="predicted"/>